<gene>
    <name evidence="1" type="ORF">HICCMSTLAB_LOCUS6176</name>
</gene>
<sequence length="81" mass="9140">MLFSGNFFSFVGYCPDSATNNNDNDKYYYCCYLNPAQLTIVPSTGNNHEIINSPDTKQLIYPKKVGLKQCSVCCVFRLAKL</sequence>
<reference evidence="1" key="1">
    <citation type="submission" date="2021-04" db="EMBL/GenBank/DDBJ databases">
        <authorList>
            <person name="Chebbi M.A.C M."/>
        </authorList>
    </citation>
    <scope>NUCLEOTIDE SEQUENCE</scope>
</reference>
<keyword evidence="2" id="KW-1185">Reference proteome</keyword>
<evidence type="ECO:0000313" key="2">
    <source>
        <dbReference type="Proteomes" id="UP000786811"/>
    </source>
</evidence>
<proteinExistence type="predicted"/>
<comment type="caution">
    <text evidence="1">The sequence shown here is derived from an EMBL/GenBank/DDBJ whole genome shotgun (WGS) entry which is preliminary data.</text>
</comment>
<protein>
    <submittedName>
        <fullName evidence="1">Uncharacterized protein</fullName>
    </submittedName>
</protein>
<dbReference type="EMBL" id="CAJNRD030001120">
    <property type="protein sequence ID" value="CAG5092507.1"/>
    <property type="molecule type" value="Genomic_DNA"/>
</dbReference>
<accession>A0A8J2HB24</accession>
<dbReference type="AlphaFoldDB" id="A0A8J2HB24"/>
<dbReference type="Proteomes" id="UP000786811">
    <property type="component" value="Unassembled WGS sequence"/>
</dbReference>
<name>A0A8J2HB24_COTCN</name>
<evidence type="ECO:0000313" key="1">
    <source>
        <dbReference type="EMBL" id="CAG5092507.1"/>
    </source>
</evidence>
<organism evidence="1 2">
    <name type="scientific">Cotesia congregata</name>
    <name type="common">Parasitoid wasp</name>
    <name type="synonym">Apanteles congregatus</name>
    <dbReference type="NCBI Taxonomy" id="51543"/>
    <lineage>
        <taxon>Eukaryota</taxon>
        <taxon>Metazoa</taxon>
        <taxon>Ecdysozoa</taxon>
        <taxon>Arthropoda</taxon>
        <taxon>Hexapoda</taxon>
        <taxon>Insecta</taxon>
        <taxon>Pterygota</taxon>
        <taxon>Neoptera</taxon>
        <taxon>Endopterygota</taxon>
        <taxon>Hymenoptera</taxon>
        <taxon>Apocrita</taxon>
        <taxon>Ichneumonoidea</taxon>
        <taxon>Braconidae</taxon>
        <taxon>Microgastrinae</taxon>
        <taxon>Cotesia</taxon>
    </lineage>
</organism>